<sequence length="139" mass="15527">MAYSDGGCGPNAEWKSCGSACPPTCESPNRLGVCIAVCVSGCFCKEGYLKESDDVESFGCEEHEHGSICGHYKEPQCYDFVKKPNFIQCINRLYPGCRCDKDYVRNPHSKKCVKKSDCFMSSLRGWRDNIVDSITDQII</sequence>
<dbReference type="Gene3D" id="2.10.25.10">
    <property type="entry name" value="Laminin"/>
    <property type="match status" value="2"/>
</dbReference>
<accession>A0A8J2HPK9</accession>
<evidence type="ECO:0000313" key="5">
    <source>
        <dbReference type="EMBL" id="CAG5106892.1"/>
    </source>
</evidence>
<comment type="similarity">
    <text evidence="1">Belongs to the serine protease inhibitor-like (TIL domain-containing) family.</text>
</comment>
<comment type="caution">
    <text evidence="5">The sequence shown here is derived from an EMBL/GenBank/DDBJ whole genome shotgun (WGS) entry which is preliminary data.</text>
</comment>
<dbReference type="EMBL" id="CAJNRD030001124">
    <property type="protein sequence ID" value="CAG5106892.1"/>
    <property type="molecule type" value="Genomic_DNA"/>
</dbReference>
<evidence type="ECO:0000256" key="3">
    <source>
        <dbReference type="ARBA" id="ARBA00023157"/>
    </source>
</evidence>
<organism evidence="5 6">
    <name type="scientific">Cotesia congregata</name>
    <name type="common">Parasitoid wasp</name>
    <name type="synonym">Apanteles congregatus</name>
    <dbReference type="NCBI Taxonomy" id="51543"/>
    <lineage>
        <taxon>Eukaryota</taxon>
        <taxon>Metazoa</taxon>
        <taxon>Ecdysozoa</taxon>
        <taxon>Arthropoda</taxon>
        <taxon>Hexapoda</taxon>
        <taxon>Insecta</taxon>
        <taxon>Pterygota</taxon>
        <taxon>Neoptera</taxon>
        <taxon>Endopterygota</taxon>
        <taxon>Hymenoptera</taxon>
        <taxon>Apocrita</taxon>
        <taxon>Ichneumonoidea</taxon>
        <taxon>Braconidae</taxon>
        <taxon>Microgastrinae</taxon>
        <taxon>Cotesia</taxon>
    </lineage>
</organism>
<proteinExistence type="inferred from homology"/>
<dbReference type="SUPFAM" id="SSF57567">
    <property type="entry name" value="Serine protease inhibitors"/>
    <property type="match status" value="2"/>
</dbReference>
<keyword evidence="2" id="KW-0646">Protease inhibitor</keyword>
<dbReference type="OrthoDB" id="6781148at2759"/>
<gene>
    <name evidence="5" type="ORF">HICCMSTLAB_LOCUS12487</name>
</gene>
<evidence type="ECO:0000256" key="1">
    <source>
        <dbReference type="ARBA" id="ARBA00007611"/>
    </source>
</evidence>
<keyword evidence="3" id="KW-1015">Disulfide bond</keyword>
<evidence type="ECO:0000256" key="2">
    <source>
        <dbReference type="ARBA" id="ARBA00022690"/>
    </source>
</evidence>
<evidence type="ECO:0000313" key="6">
    <source>
        <dbReference type="Proteomes" id="UP000786811"/>
    </source>
</evidence>
<dbReference type="CDD" id="cd19941">
    <property type="entry name" value="TIL"/>
    <property type="match status" value="1"/>
</dbReference>
<dbReference type="InterPro" id="IPR036084">
    <property type="entry name" value="Ser_inhib-like_sf"/>
</dbReference>
<dbReference type="GO" id="GO:0030414">
    <property type="term" value="F:peptidase inhibitor activity"/>
    <property type="evidence" value="ECO:0007669"/>
    <property type="project" value="UniProtKB-KW"/>
</dbReference>
<dbReference type="Proteomes" id="UP000786811">
    <property type="component" value="Unassembled WGS sequence"/>
</dbReference>
<protein>
    <recommendedName>
        <fullName evidence="4">TIL domain-containing protein</fullName>
    </recommendedName>
</protein>
<name>A0A8J2HPK9_COTCN</name>
<keyword evidence="6" id="KW-1185">Reference proteome</keyword>
<dbReference type="PANTHER" id="PTHR23259">
    <property type="entry name" value="RIDDLE"/>
    <property type="match status" value="1"/>
</dbReference>
<dbReference type="PANTHER" id="PTHR23259:SF70">
    <property type="entry name" value="ACCESSORY GLAND PROTEIN ACP62F-RELATED"/>
    <property type="match status" value="1"/>
</dbReference>
<dbReference type="InterPro" id="IPR002919">
    <property type="entry name" value="TIL_dom"/>
</dbReference>
<dbReference type="AlphaFoldDB" id="A0A8J2HPK9"/>
<evidence type="ECO:0000259" key="4">
    <source>
        <dbReference type="Pfam" id="PF01826"/>
    </source>
</evidence>
<dbReference type="Pfam" id="PF01826">
    <property type="entry name" value="TIL"/>
    <property type="match status" value="2"/>
</dbReference>
<feature type="domain" description="TIL" evidence="4">
    <location>
        <begin position="60"/>
        <end position="118"/>
    </location>
</feature>
<reference evidence="5" key="1">
    <citation type="submission" date="2021-04" db="EMBL/GenBank/DDBJ databases">
        <authorList>
            <person name="Chebbi M.A.C M."/>
        </authorList>
    </citation>
    <scope>NUCLEOTIDE SEQUENCE</scope>
</reference>
<dbReference type="InterPro" id="IPR051368">
    <property type="entry name" value="SerProtInhib-TIL_Domain"/>
</dbReference>
<feature type="domain" description="TIL" evidence="4">
    <location>
        <begin position="8"/>
        <end position="52"/>
    </location>
</feature>